<keyword evidence="3" id="KW-1185">Reference proteome</keyword>
<feature type="region of interest" description="Disordered" evidence="1">
    <location>
        <begin position="41"/>
        <end position="80"/>
    </location>
</feature>
<name>A0A6A6SAI2_9PLEO</name>
<protein>
    <submittedName>
        <fullName evidence="2">Uncharacterized protein</fullName>
    </submittedName>
</protein>
<proteinExistence type="predicted"/>
<evidence type="ECO:0000313" key="3">
    <source>
        <dbReference type="Proteomes" id="UP000799753"/>
    </source>
</evidence>
<dbReference type="AlphaFoldDB" id="A0A6A6SAI2"/>
<dbReference type="Proteomes" id="UP000799753">
    <property type="component" value="Unassembled WGS sequence"/>
</dbReference>
<sequence>MSALPRPSPNVWGQTYACKREQAYYYLDSFPYAPHIMPSPQIYNPARSPTPTPRHCTPKSSNPISHFHRASSSPDYVFGG</sequence>
<dbReference type="EMBL" id="MU006780">
    <property type="protein sequence ID" value="KAF2643428.1"/>
    <property type="molecule type" value="Genomic_DNA"/>
</dbReference>
<gene>
    <name evidence="2" type="ORF">P280DRAFT_467458</name>
</gene>
<evidence type="ECO:0000256" key="1">
    <source>
        <dbReference type="SAM" id="MobiDB-lite"/>
    </source>
</evidence>
<accession>A0A6A6SAI2</accession>
<reference evidence="2" key="1">
    <citation type="journal article" date="2020" name="Stud. Mycol.">
        <title>101 Dothideomycetes genomes: a test case for predicting lifestyles and emergence of pathogens.</title>
        <authorList>
            <person name="Haridas S."/>
            <person name="Albert R."/>
            <person name="Binder M."/>
            <person name="Bloem J."/>
            <person name="Labutti K."/>
            <person name="Salamov A."/>
            <person name="Andreopoulos B."/>
            <person name="Baker S."/>
            <person name="Barry K."/>
            <person name="Bills G."/>
            <person name="Bluhm B."/>
            <person name="Cannon C."/>
            <person name="Castanera R."/>
            <person name="Culley D."/>
            <person name="Daum C."/>
            <person name="Ezra D."/>
            <person name="Gonzalez J."/>
            <person name="Henrissat B."/>
            <person name="Kuo A."/>
            <person name="Liang C."/>
            <person name="Lipzen A."/>
            <person name="Lutzoni F."/>
            <person name="Magnuson J."/>
            <person name="Mondo S."/>
            <person name="Nolan M."/>
            <person name="Ohm R."/>
            <person name="Pangilinan J."/>
            <person name="Park H.-J."/>
            <person name="Ramirez L."/>
            <person name="Alfaro M."/>
            <person name="Sun H."/>
            <person name="Tritt A."/>
            <person name="Yoshinaga Y."/>
            <person name="Zwiers L.-H."/>
            <person name="Turgeon B."/>
            <person name="Goodwin S."/>
            <person name="Spatafora J."/>
            <person name="Crous P."/>
            <person name="Grigoriev I."/>
        </authorList>
    </citation>
    <scope>NUCLEOTIDE SEQUENCE</scope>
    <source>
        <strain evidence="2">CBS 473.64</strain>
    </source>
</reference>
<organism evidence="2 3">
    <name type="scientific">Massarina eburnea CBS 473.64</name>
    <dbReference type="NCBI Taxonomy" id="1395130"/>
    <lineage>
        <taxon>Eukaryota</taxon>
        <taxon>Fungi</taxon>
        <taxon>Dikarya</taxon>
        <taxon>Ascomycota</taxon>
        <taxon>Pezizomycotina</taxon>
        <taxon>Dothideomycetes</taxon>
        <taxon>Pleosporomycetidae</taxon>
        <taxon>Pleosporales</taxon>
        <taxon>Massarineae</taxon>
        <taxon>Massarinaceae</taxon>
        <taxon>Massarina</taxon>
    </lineage>
</organism>
<feature type="compositionally biased region" description="Polar residues" evidence="1">
    <location>
        <begin position="58"/>
        <end position="74"/>
    </location>
</feature>
<evidence type="ECO:0000313" key="2">
    <source>
        <dbReference type="EMBL" id="KAF2643428.1"/>
    </source>
</evidence>